<comment type="caution">
    <text evidence="1">The sequence shown here is derived from an EMBL/GenBank/DDBJ whole genome shotgun (WGS) entry which is preliminary data.</text>
</comment>
<evidence type="ECO:0000313" key="2">
    <source>
        <dbReference type="Proteomes" id="UP000001601"/>
    </source>
</evidence>
<dbReference type="AlphaFoldDB" id="A3XRD8"/>
<dbReference type="OrthoDB" id="1450227at2"/>
<protein>
    <submittedName>
        <fullName evidence="1">Uncharacterized protein</fullName>
    </submittedName>
</protein>
<dbReference type="Proteomes" id="UP000001601">
    <property type="component" value="Unassembled WGS sequence"/>
</dbReference>
<sequence length="729" mass="84366">MKNNNQSLIVFLTILFSPILLFSQYNKIGNSENSKLTQPNETYSLNNTESEWDFTCECYFYPNYFDLFNYYAQIEQAQRNSWLRHQEDNLQEEIENRLNQSFSSFRDAQHAFFKKNDGLIRSQDEIRDFQLSLSSQMNVLKQDLNYTGAAFRILKLRFSDLQRVGDPPIYDFEELKYDGDKINNLNYYEVNNALGDTGEDYYPTFIPLEELYVKNYRSNIIWDQDRLANFIADQWIDIYNSIGSYESRIAFMTYSLIQDYNGQRIGAIQGPSLPLYPYSYNQDVYEHDYQAELDNWTNDSSMPSTFYNDILDPLEVKVNYAIHQMNNENVFNTITNSPAVKQVVGSHFETSDFNSASINAVKNLYQSYLNGSTSLGNFFNSYLSFSGQDSDRPEYLAQMRRYSSTPASGYYNFPKVLEQFSYEATDLSSKGNLIREFMAKGGKPLPTSLTNEMLGKLFDITGNSDYYSLEYSSFARAHIKDWDYGPYGWAWINDPFFIEGLKVVAEGGEMNWNDKIIKDSMFISTKANCVLEALISTGNNIFRKTSEAFTNGNSEYRLKFSTYNNEDDIGLARTSLPNSNGIIEIKVNLSNIANSPALEIAATILHETIHAELHRLKFSNNSGPNSMPSAQFDWYLTMWNYYEEINVDPNYVATAAEHNYMALYYIDPIALALKEFDGDHHTISHYKYLAWQGLQYYGKQNKYITNNELDQLLVLQNEVYNDDNTNLCD</sequence>
<keyword evidence="2" id="KW-1185">Reference proteome</keyword>
<gene>
    <name evidence="1" type="ORF">MED217_18591</name>
</gene>
<dbReference type="HOGENOM" id="CLU_379835_0_0_10"/>
<proteinExistence type="predicted"/>
<evidence type="ECO:0000313" key="1">
    <source>
        <dbReference type="EMBL" id="EAQ47882.1"/>
    </source>
</evidence>
<dbReference type="RefSeq" id="WP_009782045.1">
    <property type="nucleotide sequence ID" value="NZ_CH672395.1"/>
</dbReference>
<organism evidence="1 2">
    <name type="scientific">Leeuwenhoekiella blandensis (strain CECT 7118 / CCUG 51940 / KCTC 22103 / MED217)</name>
    <name type="common">Flavobacterium sp. (strain MED217)</name>
    <dbReference type="NCBI Taxonomy" id="398720"/>
    <lineage>
        <taxon>Bacteria</taxon>
        <taxon>Pseudomonadati</taxon>
        <taxon>Bacteroidota</taxon>
        <taxon>Flavobacteriia</taxon>
        <taxon>Flavobacteriales</taxon>
        <taxon>Flavobacteriaceae</taxon>
        <taxon>Leeuwenhoekiella</taxon>
    </lineage>
</organism>
<name>A3XRD8_LEEBM</name>
<dbReference type="STRING" id="398720.MED217_18591"/>
<accession>A3XRD8</accession>
<dbReference type="EMBL" id="AANC01000012">
    <property type="protein sequence ID" value="EAQ47882.1"/>
    <property type="molecule type" value="Genomic_DNA"/>
</dbReference>
<reference evidence="1 2" key="1">
    <citation type="journal article" date="2007" name="Nature">
        <title>Light stimulates growth of proteorhodopsin-containing marine Flavobacteria.</title>
        <authorList>
            <person name="Gomez-Consarnau L."/>
            <person name="Gonzalez J.M."/>
            <person name="Coll-Llado M."/>
            <person name="Gourdon P."/>
            <person name="Pascher T."/>
            <person name="Neutze R."/>
            <person name="Pedros-Alio C."/>
            <person name="Pinhassi J."/>
        </authorList>
    </citation>
    <scope>NUCLEOTIDE SEQUENCE [LARGE SCALE GENOMIC DNA]</scope>
    <source>
        <strain evidence="1 2">MED217</strain>
    </source>
</reference>